<dbReference type="AlphaFoldDB" id="A0A0G0EF82"/>
<protein>
    <submittedName>
        <fullName evidence="1">Uncharacterized protein</fullName>
    </submittedName>
</protein>
<feature type="non-terminal residue" evidence="1">
    <location>
        <position position="1"/>
    </location>
</feature>
<reference evidence="1 2" key="1">
    <citation type="journal article" date="2015" name="Nature">
        <title>rRNA introns, odd ribosomes, and small enigmatic genomes across a large radiation of phyla.</title>
        <authorList>
            <person name="Brown C.T."/>
            <person name="Hug L.A."/>
            <person name="Thomas B.C."/>
            <person name="Sharon I."/>
            <person name="Castelle C.J."/>
            <person name="Singh A."/>
            <person name="Wilkins M.J."/>
            <person name="Williams K.H."/>
            <person name="Banfield J.F."/>
        </authorList>
    </citation>
    <scope>NUCLEOTIDE SEQUENCE [LARGE SCALE GENOMIC DNA]</scope>
</reference>
<dbReference type="Proteomes" id="UP000033866">
    <property type="component" value="Unassembled WGS sequence"/>
</dbReference>
<dbReference type="InterPro" id="IPR040442">
    <property type="entry name" value="Pyrv_kinase-like_dom_sf"/>
</dbReference>
<evidence type="ECO:0000313" key="2">
    <source>
        <dbReference type="Proteomes" id="UP000033866"/>
    </source>
</evidence>
<evidence type="ECO:0000313" key="1">
    <source>
        <dbReference type="EMBL" id="KKP66017.1"/>
    </source>
</evidence>
<gene>
    <name evidence="1" type="ORF">UR61_C0006G0001</name>
</gene>
<proteinExistence type="predicted"/>
<organism evidence="1 2">
    <name type="scientific">candidate division WS6 bacterium GW2011_GWE1_34_7</name>
    <dbReference type="NCBI Taxonomy" id="1619093"/>
    <lineage>
        <taxon>Bacteria</taxon>
        <taxon>Candidatus Dojkabacteria</taxon>
    </lineage>
</organism>
<accession>A0A0G0EF82</accession>
<comment type="caution">
    <text evidence="1">The sequence shown here is derived from an EMBL/GenBank/DDBJ whole genome shotgun (WGS) entry which is preliminary data.</text>
</comment>
<sequence>TASFRIYAILDNPTDVILADEILESKIDGLILDMPRIVRVMQGFKVDDIKARYDLGINSSLKIVDTVCDISRSPSKEIIVIVEDNVNLVKYCIQQGVYGVSVLPKSVKEIRQLVSQEEAKLILGKR</sequence>
<name>A0A0G0EF82_9BACT</name>
<dbReference type="Gene3D" id="3.20.20.60">
    <property type="entry name" value="Phosphoenolpyruvate-binding domains"/>
    <property type="match status" value="1"/>
</dbReference>
<dbReference type="EMBL" id="LBPV01000006">
    <property type="protein sequence ID" value="KKP66017.1"/>
    <property type="molecule type" value="Genomic_DNA"/>
</dbReference>